<name>A0A0F9K9C6_9ZZZZ</name>
<dbReference type="EMBL" id="LAZR01008435">
    <property type="protein sequence ID" value="KKM78774.1"/>
    <property type="molecule type" value="Genomic_DNA"/>
</dbReference>
<dbReference type="AlphaFoldDB" id="A0A0F9K9C6"/>
<evidence type="ECO:0008006" key="2">
    <source>
        <dbReference type="Google" id="ProtNLM"/>
    </source>
</evidence>
<protein>
    <recommendedName>
        <fullName evidence="2">Bacteriophage lambda Replication protein O N-terminal domain-containing protein</fullName>
    </recommendedName>
</protein>
<proteinExistence type="predicted"/>
<reference evidence="1" key="1">
    <citation type="journal article" date="2015" name="Nature">
        <title>Complex archaea that bridge the gap between prokaryotes and eukaryotes.</title>
        <authorList>
            <person name="Spang A."/>
            <person name="Saw J.H."/>
            <person name="Jorgensen S.L."/>
            <person name="Zaremba-Niedzwiedzka K."/>
            <person name="Martijn J."/>
            <person name="Lind A.E."/>
            <person name="van Eijk R."/>
            <person name="Schleper C."/>
            <person name="Guy L."/>
            <person name="Ettema T.J."/>
        </authorList>
    </citation>
    <scope>NUCLEOTIDE SEQUENCE</scope>
</reference>
<sequence length="263" mass="29859">MRRAKGRMLNQDISTSDKIASLPPKSLALFFLLIPHFNAHGKQHGGPGHIKDIICPKITWLTQRVIANCLQEISEKTNVKWFNTKGVWYLHALNWSEHQDLKEDRKGLDLMPDFNDAESSLGAVRDKSGISPAQKVKVKVKVEGQVEGEGEGTTSCSSGEAEQVVDPQVMTDFDKFWEAYPRKVGKLQAEKAWHKLKPPLSKVLFACQQAVESSQWRKNGGEFIPHPATWLNRGGWEDDYRGQKRPFDKLVEEAQRQKEEGRE</sequence>
<gene>
    <name evidence="1" type="ORF">LCGC14_1356520</name>
</gene>
<comment type="caution">
    <text evidence="1">The sequence shown here is derived from an EMBL/GenBank/DDBJ whole genome shotgun (WGS) entry which is preliminary data.</text>
</comment>
<accession>A0A0F9K9C6</accession>
<organism evidence="1">
    <name type="scientific">marine sediment metagenome</name>
    <dbReference type="NCBI Taxonomy" id="412755"/>
    <lineage>
        <taxon>unclassified sequences</taxon>
        <taxon>metagenomes</taxon>
        <taxon>ecological metagenomes</taxon>
    </lineage>
</organism>
<evidence type="ECO:0000313" key="1">
    <source>
        <dbReference type="EMBL" id="KKM78774.1"/>
    </source>
</evidence>